<dbReference type="OrthoDB" id="8062037at2759"/>
<keyword evidence="12" id="KW-0833">Ubl conjugation pathway</keyword>
<dbReference type="Pfam" id="PF23419">
    <property type="entry name" value="WD40_RFWD3"/>
    <property type="match status" value="1"/>
</dbReference>
<dbReference type="GO" id="GO:0016567">
    <property type="term" value="P:protein ubiquitination"/>
    <property type="evidence" value="ECO:0007669"/>
    <property type="project" value="InterPro"/>
</dbReference>
<evidence type="ECO:0000256" key="3">
    <source>
        <dbReference type="ARBA" id="ARBA00004906"/>
    </source>
</evidence>
<evidence type="ECO:0000313" key="20">
    <source>
        <dbReference type="EMBL" id="KAG2171835.1"/>
    </source>
</evidence>
<comment type="subcellular location">
    <subcellularLocation>
        <location evidence="2">Cytoplasm</location>
    </subcellularLocation>
    <subcellularLocation>
        <location evidence="16">Nucleus</location>
        <location evidence="16">Nuclear body</location>
    </subcellularLocation>
</comment>
<dbReference type="GO" id="GO:0016604">
    <property type="term" value="C:nuclear body"/>
    <property type="evidence" value="ECO:0007669"/>
    <property type="project" value="UniProtKB-SubCell"/>
</dbReference>
<evidence type="ECO:0000256" key="10">
    <source>
        <dbReference type="ARBA" id="ARBA00022763"/>
    </source>
</evidence>
<dbReference type="AlphaFoldDB" id="A0A8H7PDS3"/>
<dbReference type="Gene3D" id="3.30.40.10">
    <property type="entry name" value="Zinc/RING finger domain, C3HC4 (zinc finger)"/>
    <property type="match status" value="1"/>
</dbReference>
<evidence type="ECO:0000256" key="16">
    <source>
        <dbReference type="ARBA" id="ARBA00034306"/>
    </source>
</evidence>
<keyword evidence="13" id="KW-0862">Zinc</keyword>
<evidence type="ECO:0000256" key="14">
    <source>
        <dbReference type="ARBA" id="ARBA00023204"/>
    </source>
</evidence>
<keyword evidence="11 17" id="KW-0863">Zinc-finger</keyword>
<evidence type="ECO:0000256" key="2">
    <source>
        <dbReference type="ARBA" id="ARBA00004496"/>
    </source>
</evidence>
<keyword evidence="15" id="KW-0539">Nucleus</keyword>
<feature type="compositionally biased region" description="Polar residues" evidence="18">
    <location>
        <begin position="1"/>
        <end position="12"/>
    </location>
</feature>
<keyword evidence="5" id="KW-0963">Cytoplasm</keyword>
<dbReference type="InterPro" id="IPR013083">
    <property type="entry name" value="Znf_RING/FYVE/PHD"/>
</dbReference>
<dbReference type="GO" id="GO:0008270">
    <property type="term" value="F:zinc ion binding"/>
    <property type="evidence" value="ECO:0007669"/>
    <property type="project" value="UniProtKB-KW"/>
</dbReference>
<evidence type="ECO:0000256" key="17">
    <source>
        <dbReference type="PROSITE-ProRule" id="PRU00175"/>
    </source>
</evidence>
<evidence type="ECO:0000256" key="7">
    <source>
        <dbReference type="ARBA" id="ARBA00022679"/>
    </source>
</evidence>
<comment type="pathway">
    <text evidence="3">Protein modification; protein ubiquitination.</text>
</comment>
<keyword evidence="8" id="KW-0479">Metal-binding</keyword>
<feature type="compositionally biased region" description="Polar residues" evidence="18">
    <location>
        <begin position="21"/>
        <end position="34"/>
    </location>
</feature>
<dbReference type="GO" id="GO:0036297">
    <property type="term" value="P:interstrand cross-link repair"/>
    <property type="evidence" value="ECO:0007669"/>
    <property type="project" value="InterPro"/>
</dbReference>
<keyword evidence="10" id="KW-0227">DNA damage</keyword>
<evidence type="ECO:0000256" key="15">
    <source>
        <dbReference type="ARBA" id="ARBA00023242"/>
    </source>
</evidence>
<evidence type="ECO:0000256" key="6">
    <source>
        <dbReference type="ARBA" id="ARBA00022574"/>
    </source>
</evidence>
<evidence type="ECO:0000259" key="19">
    <source>
        <dbReference type="PROSITE" id="PS50089"/>
    </source>
</evidence>
<reference evidence="20" key="1">
    <citation type="submission" date="2020-12" db="EMBL/GenBank/DDBJ databases">
        <title>Metabolic potential, ecology and presence of endohyphal bacteria is reflected in genomic diversity of Mucoromycotina.</title>
        <authorList>
            <person name="Muszewska A."/>
            <person name="Okrasinska A."/>
            <person name="Steczkiewicz K."/>
            <person name="Drgas O."/>
            <person name="Orlowska M."/>
            <person name="Perlinska-Lenart U."/>
            <person name="Aleksandrzak-Piekarczyk T."/>
            <person name="Szatraj K."/>
            <person name="Zielenkiewicz U."/>
            <person name="Pilsyk S."/>
            <person name="Malc E."/>
            <person name="Mieczkowski P."/>
            <person name="Kruszewska J.S."/>
            <person name="Biernat P."/>
            <person name="Pawlowska J."/>
        </authorList>
    </citation>
    <scope>NUCLEOTIDE SEQUENCE</scope>
    <source>
        <strain evidence="20">WA0000067209</strain>
    </source>
</reference>
<dbReference type="GO" id="GO:0061630">
    <property type="term" value="F:ubiquitin protein ligase activity"/>
    <property type="evidence" value="ECO:0007669"/>
    <property type="project" value="UniProtKB-EC"/>
</dbReference>
<evidence type="ECO:0000256" key="1">
    <source>
        <dbReference type="ARBA" id="ARBA00000900"/>
    </source>
</evidence>
<evidence type="ECO:0000256" key="8">
    <source>
        <dbReference type="ARBA" id="ARBA00022723"/>
    </source>
</evidence>
<comment type="caution">
    <text evidence="20">The sequence shown here is derived from an EMBL/GenBank/DDBJ whole genome shotgun (WGS) entry which is preliminary data.</text>
</comment>
<dbReference type="SMART" id="SM00184">
    <property type="entry name" value="RING"/>
    <property type="match status" value="1"/>
</dbReference>
<dbReference type="SUPFAM" id="SSF57850">
    <property type="entry name" value="RING/U-box"/>
    <property type="match status" value="1"/>
</dbReference>
<comment type="catalytic activity">
    <reaction evidence="1">
        <text>S-ubiquitinyl-[E2 ubiquitin-conjugating enzyme]-L-cysteine + [acceptor protein]-L-lysine = [E2 ubiquitin-conjugating enzyme]-L-cysteine + N(6)-ubiquitinyl-[acceptor protein]-L-lysine.</text>
        <dbReference type="EC" id="2.3.2.27"/>
    </reaction>
</comment>
<evidence type="ECO:0000256" key="5">
    <source>
        <dbReference type="ARBA" id="ARBA00022490"/>
    </source>
</evidence>
<feature type="region of interest" description="Disordered" evidence="18">
    <location>
        <begin position="49"/>
        <end position="79"/>
    </location>
</feature>
<dbReference type="InterPro" id="IPR036322">
    <property type="entry name" value="WD40_repeat_dom_sf"/>
</dbReference>
<keyword evidence="6" id="KW-0853">WD repeat</keyword>
<dbReference type="Pfam" id="PF13445">
    <property type="entry name" value="zf-RING_UBOX"/>
    <property type="match status" value="1"/>
</dbReference>
<dbReference type="PANTHER" id="PTHR16047:SF7">
    <property type="entry name" value="E3 UBIQUITIN-PROTEIN LIGASE RFWD3"/>
    <property type="match status" value="1"/>
</dbReference>
<dbReference type="Gene3D" id="2.130.10.10">
    <property type="entry name" value="YVTN repeat-like/Quinoprotein amine dehydrogenase"/>
    <property type="match status" value="1"/>
</dbReference>
<dbReference type="InterPro" id="IPR037381">
    <property type="entry name" value="RFWD3"/>
</dbReference>
<dbReference type="GO" id="GO:0005737">
    <property type="term" value="C:cytoplasm"/>
    <property type="evidence" value="ECO:0007669"/>
    <property type="project" value="UniProtKB-SubCell"/>
</dbReference>
<dbReference type="PANTHER" id="PTHR16047">
    <property type="entry name" value="RFWD3 PROTEIN"/>
    <property type="match status" value="1"/>
</dbReference>
<organism evidence="20 21">
    <name type="scientific">Mortierella isabellina</name>
    <name type="common">Filamentous fungus</name>
    <name type="synonym">Umbelopsis isabellina</name>
    <dbReference type="NCBI Taxonomy" id="91625"/>
    <lineage>
        <taxon>Eukaryota</taxon>
        <taxon>Fungi</taxon>
        <taxon>Fungi incertae sedis</taxon>
        <taxon>Mucoromycota</taxon>
        <taxon>Mucoromycotina</taxon>
        <taxon>Umbelopsidomycetes</taxon>
        <taxon>Umbelopsidales</taxon>
        <taxon>Umbelopsidaceae</taxon>
        <taxon>Umbelopsis</taxon>
    </lineage>
</organism>
<evidence type="ECO:0000313" key="21">
    <source>
        <dbReference type="Proteomes" id="UP000654370"/>
    </source>
</evidence>
<keyword evidence="14" id="KW-0234">DNA repair</keyword>
<dbReference type="CDD" id="cd16450">
    <property type="entry name" value="mRING-C3HGC3_RFWD3"/>
    <property type="match status" value="1"/>
</dbReference>
<gene>
    <name evidence="20" type="ORF">INT43_008215</name>
</gene>
<dbReference type="InterPro" id="IPR001841">
    <property type="entry name" value="Znf_RING"/>
</dbReference>
<keyword evidence="7" id="KW-0808">Transferase</keyword>
<keyword evidence="21" id="KW-1185">Reference proteome</keyword>
<feature type="region of interest" description="Disordered" evidence="18">
    <location>
        <begin position="1"/>
        <end position="34"/>
    </location>
</feature>
<feature type="compositionally biased region" description="Polar residues" evidence="18">
    <location>
        <begin position="49"/>
        <end position="63"/>
    </location>
</feature>
<name>A0A8H7PDS3_MORIS</name>
<accession>A0A8H7PDS3</accession>
<evidence type="ECO:0000256" key="4">
    <source>
        <dbReference type="ARBA" id="ARBA00012483"/>
    </source>
</evidence>
<dbReference type="Proteomes" id="UP000654370">
    <property type="component" value="Unassembled WGS sequence"/>
</dbReference>
<keyword evidence="9" id="KW-0677">Repeat</keyword>
<dbReference type="InterPro" id="IPR015943">
    <property type="entry name" value="WD40/YVTN_repeat-like_dom_sf"/>
</dbReference>
<evidence type="ECO:0000256" key="18">
    <source>
        <dbReference type="SAM" id="MobiDB-lite"/>
    </source>
</evidence>
<evidence type="ECO:0000256" key="11">
    <source>
        <dbReference type="ARBA" id="ARBA00022771"/>
    </source>
</evidence>
<dbReference type="EMBL" id="JAEPQZ010000019">
    <property type="protein sequence ID" value="KAG2171835.1"/>
    <property type="molecule type" value="Genomic_DNA"/>
</dbReference>
<dbReference type="EC" id="2.3.2.27" evidence="4"/>
<proteinExistence type="predicted"/>
<sequence>MPPCQPLTTNNPEMPAETESTESSGEQPGASVSNLVANVATTSTIHSDRITNSSDFQSPLTLTSKRKREPSTQVSDSDDDEAICQCPICFENWSNTGAHRIVSMKCGHLFGLSCIEKWISRSRKDVKSKCPQCNAGISKRDIRPVWAKKITSEDSVKLDKLQEELRTQQARQLDHEVALSKLHLAYEMSKNELTKKDAEIQLLKLMLSDTSNNSNVSRRLPSTSLSLIDQLQMKQKLSFHSSARVCRVMAFNQGFDMIVASKSSSASEHAIQKISLVDNLNLETMTIHSRGIRDIQCSRSGLCLTTGLDGKANITSLKDNCIVQSYNLGTAGWCCSWDQSDANRLYCGLMDDSVMMFDVRNTRSYVHHLKDHTKTNRKPIHSIIHIGGPTNSVLCANLDRLYTWNLAGDEPYCSVIDMDYQDFHPYSVSYDKSSMTILASLRSQTATKHVHGSLANNQFETQNTYRNPIKQTALARTWHFSKPRSSENSNTSTEFVVCAGDEEQKSLRLWNDEYGERSIHVGSDILDIKNTVINNEVYLAALTGNEMYLYKG</sequence>
<dbReference type="PROSITE" id="PS50089">
    <property type="entry name" value="ZF_RING_2"/>
    <property type="match status" value="1"/>
</dbReference>
<dbReference type="InterPro" id="IPR056527">
    <property type="entry name" value="WD40_RFWD3"/>
</dbReference>
<dbReference type="SUPFAM" id="SSF50978">
    <property type="entry name" value="WD40 repeat-like"/>
    <property type="match status" value="1"/>
</dbReference>
<evidence type="ECO:0000256" key="9">
    <source>
        <dbReference type="ARBA" id="ARBA00022737"/>
    </source>
</evidence>
<feature type="domain" description="RING-type" evidence="19">
    <location>
        <begin position="86"/>
        <end position="134"/>
    </location>
</feature>
<evidence type="ECO:0000256" key="12">
    <source>
        <dbReference type="ARBA" id="ARBA00022786"/>
    </source>
</evidence>
<evidence type="ECO:0000256" key="13">
    <source>
        <dbReference type="ARBA" id="ARBA00022833"/>
    </source>
</evidence>
<protein>
    <recommendedName>
        <fullName evidence="4">RING-type E3 ubiquitin transferase</fullName>
        <ecNumber evidence="4">2.3.2.27</ecNumber>
    </recommendedName>
</protein>
<dbReference type="InterPro" id="IPR027370">
    <property type="entry name" value="Znf-RING_euk"/>
</dbReference>